<protein>
    <submittedName>
        <fullName evidence="2">Uncharacterized protein</fullName>
    </submittedName>
</protein>
<dbReference type="Proteomes" id="UP000887579">
    <property type="component" value="Unplaced"/>
</dbReference>
<accession>A0AC34GQL2</accession>
<reference evidence="2" key="1">
    <citation type="submission" date="2022-11" db="UniProtKB">
        <authorList>
            <consortium name="WormBaseParasite"/>
        </authorList>
    </citation>
    <scope>IDENTIFICATION</scope>
</reference>
<evidence type="ECO:0000313" key="1">
    <source>
        <dbReference type="Proteomes" id="UP000887579"/>
    </source>
</evidence>
<name>A0AC34GQL2_9BILA</name>
<proteinExistence type="predicted"/>
<sequence length="197" mass="22533">MKTYLTILITVFLISCLFSEFEAKKVKGEKIKAEKLKEKVVHKHVKLQPDQPQEKSSEHHTTSKAHKVVKSKKEAEKPVDLTSETIENVEEVVEKKPFKPRPAKVLSEYEQCKLECKKKRDQVSAKEYVEQLTEELKLAKEYLATQEREAAQQNKAATNIPHSTMEIPPVGDHLEDIPAVEKPIIEVTLHQTAKDEV</sequence>
<evidence type="ECO:0000313" key="2">
    <source>
        <dbReference type="WBParaSite" id="ES5_v2.g681.t1"/>
    </source>
</evidence>
<dbReference type="WBParaSite" id="ES5_v2.g681.t1">
    <property type="protein sequence ID" value="ES5_v2.g681.t1"/>
    <property type="gene ID" value="ES5_v2.g681"/>
</dbReference>
<organism evidence="1 2">
    <name type="scientific">Panagrolaimus sp. ES5</name>
    <dbReference type="NCBI Taxonomy" id="591445"/>
    <lineage>
        <taxon>Eukaryota</taxon>
        <taxon>Metazoa</taxon>
        <taxon>Ecdysozoa</taxon>
        <taxon>Nematoda</taxon>
        <taxon>Chromadorea</taxon>
        <taxon>Rhabditida</taxon>
        <taxon>Tylenchina</taxon>
        <taxon>Panagrolaimomorpha</taxon>
        <taxon>Panagrolaimoidea</taxon>
        <taxon>Panagrolaimidae</taxon>
        <taxon>Panagrolaimus</taxon>
    </lineage>
</organism>